<dbReference type="InterPro" id="IPR012337">
    <property type="entry name" value="RNaseH-like_sf"/>
</dbReference>
<evidence type="ECO:0000313" key="2">
    <source>
        <dbReference type="EMBL" id="TPX43670.1"/>
    </source>
</evidence>
<name>A0A507CXR4_9FUNG</name>
<sequence>MAYPRQLRPTEDSSSDPDFGKVFSTCSERRSRYPRPTTRKRMGQSERVNQEIEAYLRCFTSYNQDDWSTLLPQAEFAHNNSHHSSIGMSPFFATTGQNASLGSLLCEPISPSNVPEANRIREHFANVQRQLQGHLETARDRIQTNGG</sequence>
<protein>
    <recommendedName>
        <fullName evidence="4">Integrase catalytic domain-containing protein</fullName>
    </recommendedName>
</protein>
<proteinExistence type="predicted"/>
<reference evidence="2 3" key="1">
    <citation type="journal article" date="2019" name="Sci. Rep.">
        <title>Comparative genomics of chytrid fungi reveal insights into the obligate biotrophic and pathogenic lifestyle of Synchytrium endobioticum.</title>
        <authorList>
            <person name="van de Vossenberg B.T.L.H."/>
            <person name="Warris S."/>
            <person name="Nguyen H.D.T."/>
            <person name="van Gent-Pelzer M.P.E."/>
            <person name="Joly D.L."/>
            <person name="van de Geest H.C."/>
            <person name="Bonants P.J.M."/>
            <person name="Smith D.S."/>
            <person name="Levesque C.A."/>
            <person name="van der Lee T.A.J."/>
        </authorList>
    </citation>
    <scope>NUCLEOTIDE SEQUENCE [LARGE SCALE GENOMIC DNA]</scope>
    <source>
        <strain evidence="2 3">LEV6574</strain>
    </source>
</reference>
<evidence type="ECO:0008006" key="4">
    <source>
        <dbReference type="Google" id="ProtNLM"/>
    </source>
</evidence>
<dbReference type="InterPro" id="IPR052160">
    <property type="entry name" value="Gypsy_RT_Integrase-like"/>
</dbReference>
<organism evidence="2 3">
    <name type="scientific">Synchytrium endobioticum</name>
    <dbReference type="NCBI Taxonomy" id="286115"/>
    <lineage>
        <taxon>Eukaryota</taxon>
        <taxon>Fungi</taxon>
        <taxon>Fungi incertae sedis</taxon>
        <taxon>Chytridiomycota</taxon>
        <taxon>Chytridiomycota incertae sedis</taxon>
        <taxon>Chytridiomycetes</taxon>
        <taxon>Synchytriales</taxon>
        <taxon>Synchytriaceae</taxon>
        <taxon>Synchytrium</taxon>
    </lineage>
</organism>
<dbReference type="AlphaFoldDB" id="A0A507CXR4"/>
<accession>A0A507CXR4</accession>
<gene>
    <name evidence="2" type="ORF">SeLEV6574_g04927</name>
</gene>
<dbReference type="SUPFAM" id="SSF53098">
    <property type="entry name" value="Ribonuclease H-like"/>
    <property type="match status" value="1"/>
</dbReference>
<feature type="region of interest" description="Disordered" evidence="1">
    <location>
        <begin position="1"/>
        <end position="46"/>
    </location>
</feature>
<dbReference type="VEuPathDB" id="FungiDB:SeMB42_g02291"/>
<dbReference type="PANTHER" id="PTHR47266">
    <property type="entry name" value="ENDONUCLEASE-RELATED"/>
    <property type="match status" value="1"/>
</dbReference>
<evidence type="ECO:0000313" key="3">
    <source>
        <dbReference type="Proteomes" id="UP000320475"/>
    </source>
</evidence>
<dbReference type="InterPro" id="IPR036397">
    <property type="entry name" value="RNaseH_sf"/>
</dbReference>
<evidence type="ECO:0000256" key="1">
    <source>
        <dbReference type="SAM" id="MobiDB-lite"/>
    </source>
</evidence>
<comment type="caution">
    <text evidence="2">The sequence shown here is derived from an EMBL/GenBank/DDBJ whole genome shotgun (WGS) entry which is preliminary data.</text>
</comment>
<dbReference type="EMBL" id="QEAM01000213">
    <property type="protein sequence ID" value="TPX43670.1"/>
    <property type="molecule type" value="Genomic_DNA"/>
</dbReference>
<dbReference type="OrthoDB" id="2447315at2759"/>
<dbReference type="Proteomes" id="UP000320475">
    <property type="component" value="Unassembled WGS sequence"/>
</dbReference>
<dbReference type="Gene3D" id="3.30.420.10">
    <property type="entry name" value="Ribonuclease H-like superfamily/Ribonuclease H"/>
    <property type="match status" value="1"/>
</dbReference>
<dbReference type="GO" id="GO:0003676">
    <property type="term" value="F:nucleic acid binding"/>
    <property type="evidence" value="ECO:0007669"/>
    <property type="project" value="InterPro"/>
</dbReference>